<gene>
    <name evidence="1" type="ORF">ACFQL7_25650</name>
    <name evidence="2" type="ORF">ACFQL7_27400</name>
</gene>
<keyword evidence="3" id="KW-1185">Reference proteome</keyword>
<reference evidence="1" key="1">
    <citation type="journal article" date="2014" name="Int. J. Syst. Evol. Microbiol.">
        <title>Complete genome sequence of Corynebacterium casei LMG S-19264T (=DSM 44701T), isolated from a smear-ripened cheese.</title>
        <authorList>
            <consortium name="US DOE Joint Genome Institute (JGI-PGF)"/>
            <person name="Walter F."/>
            <person name="Albersmeier A."/>
            <person name="Kalinowski J."/>
            <person name="Ruckert C."/>
        </authorList>
    </citation>
    <scope>NUCLEOTIDE SEQUENCE [LARGE SCALE GENOMIC DNA]</scope>
    <source>
        <strain evidence="1">NBRC 107106</strain>
    </source>
</reference>
<comment type="caution">
    <text evidence="1">The sequence shown here is derived from an EMBL/GenBank/DDBJ whole genome shotgun (WGS) entry which is preliminary data.</text>
</comment>
<dbReference type="RefSeq" id="WP_264556827.1">
    <property type="nucleotide sequence ID" value="NZ_CP109982.1"/>
</dbReference>
<dbReference type="EMBL" id="JBHTAX010000006">
    <property type="protein sequence ID" value="MFC7193139.1"/>
    <property type="molecule type" value="Genomic_DNA"/>
</dbReference>
<reference evidence="1" key="3">
    <citation type="submission" date="2024-09" db="EMBL/GenBank/DDBJ databases">
        <authorList>
            <person name="Sun Q."/>
        </authorList>
    </citation>
    <scope>NUCLEOTIDE SEQUENCE</scope>
    <source>
        <strain evidence="1">NBRC 107106</strain>
    </source>
</reference>
<evidence type="ECO:0000313" key="2">
    <source>
        <dbReference type="EMBL" id="MFC7193139.1"/>
    </source>
</evidence>
<dbReference type="GeneID" id="76059454"/>
<evidence type="ECO:0008006" key="4">
    <source>
        <dbReference type="Google" id="ProtNLM"/>
    </source>
</evidence>
<dbReference type="AlphaFoldDB" id="A0ABD5YU76"/>
<protein>
    <recommendedName>
        <fullName evidence="4">Integrase</fullName>
    </recommendedName>
</protein>
<name>A0ABD5YU76_9EURY</name>
<sequence>MCARGHPILPSWEAVDHYAEDHRWALDADTMRRTIQALAAWWDNRIEETPAVRECDPGLTEPAVRLY</sequence>
<dbReference type="EMBL" id="JBHTAX010000006">
    <property type="protein sequence ID" value="MFC7192861.1"/>
    <property type="molecule type" value="Genomic_DNA"/>
</dbReference>
<evidence type="ECO:0000313" key="1">
    <source>
        <dbReference type="EMBL" id="MFC7192861.1"/>
    </source>
</evidence>
<evidence type="ECO:0000313" key="3">
    <source>
        <dbReference type="Proteomes" id="UP001596417"/>
    </source>
</evidence>
<organism evidence="1 3">
    <name type="scientific">Halocatena marina</name>
    <dbReference type="NCBI Taxonomy" id="2934937"/>
    <lineage>
        <taxon>Archaea</taxon>
        <taxon>Methanobacteriati</taxon>
        <taxon>Methanobacteriota</taxon>
        <taxon>Stenosarchaea group</taxon>
        <taxon>Halobacteria</taxon>
        <taxon>Halobacteriales</taxon>
        <taxon>Natronomonadaceae</taxon>
        <taxon>Halocatena</taxon>
    </lineage>
</organism>
<proteinExistence type="predicted"/>
<accession>A0ABD5YU76</accession>
<reference evidence="3" key="2">
    <citation type="journal article" date="2019" name="Int. J. Syst. Evol. Microbiol.">
        <title>The Global Catalogue of Microorganisms (GCM) 10K type strain sequencing project: providing services to taxonomists for standard genome sequencing and annotation.</title>
        <authorList>
            <consortium name="The Broad Institute Genomics Platform"/>
            <consortium name="The Broad Institute Genome Sequencing Center for Infectious Disease"/>
            <person name="Wu L."/>
            <person name="Ma J."/>
        </authorList>
    </citation>
    <scope>NUCLEOTIDE SEQUENCE [LARGE SCALE GENOMIC DNA]</scope>
    <source>
        <strain evidence="3">RDMS1</strain>
    </source>
</reference>
<dbReference type="Proteomes" id="UP001596417">
    <property type="component" value="Unassembled WGS sequence"/>
</dbReference>